<comment type="catalytic activity">
    <reaction evidence="1">
        <text>[protein]-peptidylproline (omega=180) = [protein]-peptidylproline (omega=0)</text>
        <dbReference type="Rhea" id="RHEA:16237"/>
        <dbReference type="Rhea" id="RHEA-COMP:10747"/>
        <dbReference type="Rhea" id="RHEA-COMP:10748"/>
        <dbReference type="ChEBI" id="CHEBI:83833"/>
        <dbReference type="ChEBI" id="CHEBI:83834"/>
        <dbReference type="EC" id="5.2.1.8"/>
    </reaction>
</comment>
<dbReference type="InterPro" id="IPR046357">
    <property type="entry name" value="PPIase_dom_sf"/>
</dbReference>
<evidence type="ECO:0000313" key="9">
    <source>
        <dbReference type="Proteomes" id="UP000557193"/>
    </source>
</evidence>
<dbReference type="InterPro" id="IPR023058">
    <property type="entry name" value="PPIase_PpiC_CS"/>
</dbReference>
<comment type="similarity">
    <text evidence="2">Belongs to the PpiC/parvulin rotamase family.</text>
</comment>
<feature type="compositionally biased region" description="Acidic residues" evidence="6">
    <location>
        <begin position="42"/>
        <end position="52"/>
    </location>
</feature>
<dbReference type="InterPro" id="IPR000297">
    <property type="entry name" value="PPIase_PpiC"/>
</dbReference>
<dbReference type="PROSITE" id="PS50198">
    <property type="entry name" value="PPIC_PPIASE_2"/>
    <property type="match status" value="1"/>
</dbReference>
<feature type="region of interest" description="Disordered" evidence="6">
    <location>
        <begin position="33"/>
        <end position="57"/>
    </location>
</feature>
<dbReference type="GO" id="GO:0003755">
    <property type="term" value="F:peptidyl-prolyl cis-trans isomerase activity"/>
    <property type="evidence" value="ECO:0007669"/>
    <property type="project" value="UniProtKB-KW"/>
</dbReference>
<evidence type="ECO:0000256" key="4">
    <source>
        <dbReference type="ARBA" id="ARBA00023110"/>
    </source>
</evidence>
<dbReference type="AlphaFoldDB" id="A0A7X0BUR9"/>
<dbReference type="Proteomes" id="UP000557193">
    <property type="component" value="Unassembled WGS sequence"/>
</dbReference>
<dbReference type="Gene3D" id="3.10.50.40">
    <property type="match status" value="1"/>
</dbReference>
<reference evidence="8 9" key="1">
    <citation type="submission" date="2020-08" db="EMBL/GenBank/DDBJ databases">
        <title>Functional genomics of gut bacteria from endangered species of beetles.</title>
        <authorList>
            <person name="Carlos-Shanley C."/>
        </authorList>
    </citation>
    <scope>NUCLEOTIDE SEQUENCE [LARGE SCALE GENOMIC DNA]</scope>
    <source>
        <strain evidence="8 9">S00202</strain>
    </source>
</reference>
<evidence type="ECO:0000256" key="6">
    <source>
        <dbReference type="SAM" id="MobiDB-lite"/>
    </source>
</evidence>
<name>A0A7X0BUR9_9PSED</name>
<feature type="domain" description="PpiC" evidence="7">
    <location>
        <begin position="166"/>
        <end position="267"/>
    </location>
</feature>
<keyword evidence="4 5" id="KW-0697">Rotamase</keyword>
<gene>
    <name evidence="8" type="ORF">HNP49_003111</name>
</gene>
<dbReference type="RefSeq" id="WP_184684779.1">
    <property type="nucleotide sequence ID" value="NZ_JACHLL010000006.1"/>
</dbReference>
<evidence type="ECO:0000256" key="3">
    <source>
        <dbReference type="ARBA" id="ARBA00013194"/>
    </source>
</evidence>
<keyword evidence="9" id="KW-1185">Reference proteome</keyword>
<dbReference type="PROSITE" id="PS01096">
    <property type="entry name" value="PPIC_PPIASE_1"/>
    <property type="match status" value="1"/>
</dbReference>
<dbReference type="Pfam" id="PF00639">
    <property type="entry name" value="Rotamase"/>
    <property type="match status" value="1"/>
</dbReference>
<evidence type="ECO:0000256" key="1">
    <source>
        <dbReference type="ARBA" id="ARBA00000971"/>
    </source>
</evidence>
<dbReference type="InterPro" id="IPR050245">
    <property type="entry name" value="PrsA_foldase"/>
</dbReference>
<evidence type="ECO:0000256" key="5">
    <source>
        <dbReference type="PROSITE-ProRule" id="PRU00278"/>
    </source>
</evidence>
<dbReference type="PANTHER" id="PTHR47245">
    <property type="entry name" value="PEPTIDYLPROLYL ISOMERASE"/>
    <property type="match status" value="1"/>
</dbReference>
<proteinExistence type="inferred from homology"/>
<evidence type="ECO:0000313" key="8">
    <source>
        <dbReference type="EMBL" id="MBB6342923.1"/>
    </source>
</evidence>
<dbReference type="EMBL" id="JACHLL010000006">
    <property type="protein sequence ID" value="MBB6342923.1"/>
    <property type="molecule type" value="Genomic_DNA"/>
</dbReference>
<sequence>MGCGCGGNGSGGGCAGGAAKEVPLDVQQAGVQAFEPVVSEASETEQEQEDEPASGPELIVTSEQEWPRIKVNGVALAQEAIAQELQYHPASTRQEAIFLASQALVLRELIQQRIAELDLKVDVAAGESEEEALTRTLLEREVPLPHADEAVCRQYFERNRQRYASAPLLAARHILLACAADDAEQRSELRDQAEALLAQLRVDGTRFAELALAHSSCPSKEQGGALGQISQGQTVPEFERQLFRLPLGLAGQPLESRYGFHVVWVDQRIEGQLLPFELVQGSIRAELDQRVWQVAVAQYLKNLVSMADIQGIVLDGAESPLMQ</sequence>
<dbReference type="PANTHER" id="PTHR47245:SF2">
    <property type="entry name" value="PEPTIDYL-PROLYL CIS-TRANS ISOMERASE HP_0175-RELATED"/>
    <property type="match status" value="1"/>
</dbReference>
<evidence type="ECO:0000256" key="2">
    <source>
        <dbReference type="ARBA" id="ARBA00007656"/>
    </source>
</evidence>
<dbReference type="SUPFAM" id="SSF54534">
    <property type="entry name" value="FKBP-like"/>
    <property type="match status" value="1"/>
</dbReference>
<evidence type="ECO:0000259" key="7">
    <source>
        <dbReference type="PROSITE" id="PS50198"/>
    </source>
</evidence>
<comment type="caution">
    <text evidence="8">The sequence shown here is derived from an EMBL/GenBank/DDBJ whole genome shotgun (WGS) entry which is preliminary data.</text>
</comment>
<keyword evidence="5 8" id="KW-0413">Isomerase</keyword>
<dbReference type="EC" id="5.2.1.8" evidence="3"/>
<accession>A0A7X0BUR9</accession>
<protein>
    <recommendedName>
        <fullName evidence="3">peptidylprolyl isomerase</fullName>
        <ecNumber evidence="3">5.2.1.8</ecNumber>
    </recommendedName>
</protein>
<organism evidence="8 9">
    <name type="scientific">Pseudomonas fluvialis</name>
    <dbReference type="NCBI Taxonomy" id="1793966"/>
    <lineage>
        <taxon>Bacteria</taxon>
        <taxon>Pseudomonadati</taxon>
        <taxon>Pseudomonadota</taxon>
        <taxon>Gammaproteobacteria</taxon>
        <taxon>Pseudomonadales</taxon>
        <taxon>Pseudomonadaceae</taxon>
        <taxon>Pseudomonas</taxon>
    </lineage>
</organism>